<dbReference type="PANTHER" id="PTHR30408">
    <property type="entry name" value="TYPE-1 RESTRICTION ENZYME ECOKI SPECIFICITY PROTEIN"/>
    <property type="match status" value="1"/>
</dbReference>
<gene>
    <name evidence="3" type="ORF">IAC10_08015</name>
</gene>
<sequence length="482" mass="55264">MNDLCVFAIKRGDIEKRIDTHANHPKFQEIFSRLKKYSVLPLRTYTKCIFSGITPKSGGDAYTEDEDGILFVKSGCLSNDGLLTIDPTSKIKPNIHNGLMKSSKLKKNDVLIAIVGATIGKIGLYDLDCEANINQAIAAVRLKDTLLPEFLIAYMLSPLGQAYLEYLKRPVARANINLQEIGEIGIPCLSIQQQKVFVKAFFSARNKKEDKLKDAESVRNNIRNIFETSLNLSFSKTEQELYSNIILGDIKRNATRRIDPKCYSFKFQNIRNTIDSTTYPKYKLRDLILDITGGDWGDEPESEKETCQKCLVLRATEISNKDNIEIREDKAQYRQIEKKKLAAMRMEIGDIVIEKSGGSIDQPVGRVIYVDQLSYEGYPIAYSNFLTKLKINKNLVDPYYLFEYLRFVYKIGLTEVMQNQTNGIRNLIIDEFLDQTVIVPPNHYEIGQQIKEQRLYAREIEKQAEQDWQEAKKQFEKELLGE</sequence>
<reference evidence="3" key="1">
    <citation type="submission" date="2020-10" db="EMBL/GenBank/DDBJ databases">
        <authorList>
            <person name="Gilroy R."/>
        </authorList>
    </citation>
    <scope>NUCLEOTIDE SEQUENCE</scope>
    <source>
        <strain evidence="3">6276</strain>
    </source>
</reference>
<organism evidence="3 4">
    <name type="scientific">Candidatus Scatousia excrementigallinarum</name>
    <dbReference type="NCBI Taxonomy" id="2840935"/>
    <lineage>
        <taxon>Bacteria</taxon>
        <taxon>Candidatus Scatousia</taxon>
    </lineage>
</organism>
<dbReference type="InterPro" id="IPR052021">
    <property type="entry name" value="Type-I_RS_S_subunit"/>
</dbReference>
<comment type="caution">
    <text evidence="3">The sequence shown here is derived from an EMBL/GenBank/DDBJ whole genome shotgun (WGS) entry which is preliminary data.</text>
</comment>
<keyword evidence="3" id="KW-0255">Endonuclease</keyword>
<accession>A0A9D1JN35</accession>
<keyword evidence="1" id="KW-0680">Restriction system</keyword>
<evidence type="ECO:0000313" key="3">
    <source>
        <dbReference type="EMBL" id="HIS36558.1"/>
    </source>
</evidence>
<dbReference type="GO" id="GO:0003677">
    <property type="term" value="F:DNA binding"/>
    <property type="evidence" value="ECO:0007669"/>
    <property type="project" value="UniProtKB-KW"/>
</dbReference>
<reference evidence="3" key="2">
    <citation type="journal article" date="2021" name="PeerJ">
        <title>Extensive microbial diversity within the chicken gut microbiome revealed by metagenomics and culture.</title>
        <authorList>
            <person name="Gilroy R."/>
            <person name="Ravi A."/>
            <person name="Getino M."/>
            <person name="Pursley I."/>
            <person name="Horton D.L."/>
            <person name="Alikhan N.F."/>
            <person name="Baker D."/>
            <person name="Gharbi K."/>
            <person name="Hall N."/>
            <person name="Watson M."/>
            <person name="Adriaenssens E.M."/>
            <person name="Foster-Nyarko E."/>
            <person name="Jarju S."/>
            <person name="Secka A."/>
            <person name="Antonio M."/>
            <person name="Oren A."/>
            <person name="Chaudhuri R.R."/>
            <person name="La Ragione R."/>
            <person name="Hildebrand F."/>
            <person name="Pallen M.J."/>
        </authorList>
    </citation>
    <scope>NUCLEOTIDE SEQUENCE</scope>
    <source>
        <strain evidence="3">6276</strain>
    </source>
</reference>
<dbReference type="InterPro" id="IPR044946">
    <property type="entry name" value="Restrct_endonuc_typeI_TRD_sf"/>
</dbReference>
<dbReference type="Gene3D" id="3.90.220.20">
    <property type="entry name" value="DNA methylase specificity domains"/>
    <property type="match status" value="2"/>
</dbReference>
<proteinExistence type="predicted"/>
<dbReference type="AlphaFoldDB" id="A0A9D1JN35"/>
<evidence type="ECO:0000313" key="4">
    <source>
        <dbReference type="Proteomes" id="UP000823928"/>
    </source>
</evidence>
<dbReference type="SUPFAM" id="SSF116734">
    <property type="entry name" value="DNA methylase specificity domain"/>
    <property type="match status" value="2"/>
</dbReference>
<protein>
    <submittedName>
        <fullName evidence="3">Restriction endonuclease subunit S</fullName>
    </submittedName>
</protein>
<dbReference type="Proteomes" id="UP000823928">
    <property type="component" value="Unassembled WGS sequence"/>
</dbReference>
<name>A0A9D1JN35_9BACT</name>
<evidence type="ECO:0000256" key="2">
    <source>
        <dbReference type="ARBA" id="ARBA00023125"/>
    </source>
</evidence>
<keyword evidence="3" id="KW-0378">Hydrolase</keyword>
<dbReference type="EMBL" id="DVIU01000158">
    <property type="protein sequence ID" value="HIS36558.1"/>
    <property type="molecule type" value="Genomic_DNA"/>
</dbReference>
<keyword evidence="3" id="KW-0540">Nuclease</keyword>
<keyword evidence="2" id="KW-0238">DNA-binding</keyword>
<dbReference type="PANTHER" id="PTHR30408:SF12">
    <property type="entry name" value="TYPE I RESTRICTION ENZYME MJAVIII SPECIFICITY SUBUNIT"/>
    <property type="match status" value="1"/>
</dbReference>
<evidence type="ECO:0000256" key="1">
    <source>
        <dbReference type="ARBA" id="ARBA00022747"/>
    </source>
</evidence>
<dbReference type="GO" id="GO:0004519">
    <property type="term" value="F:endonuclease activity"/>
    <property type="evidence" value="ECO:0007669"/>
    <property type="project" value="UniProtKB-KW"/>
</dbReference>
<dbReference type="GO" id="GO:0009307">
    <property type="term" value="P:DNA restriction-modification system"/>
    <property type="evidence" value="ECO:0007669"/>
    <property type="project" value="UniProtKB-KW"/>
</dbReference>